<dbReference type="InterPro" id="IPR003423">
    <property type="entry name" value="OMP_efflux"/>
</dbReference>
<name>A0A346NJ64_9ALTE</name>
<dbReference type="PANTHER" id="PTHR30203">
    <property type="entry name" value="OUTER MEMBRANE CATION EFFLUX PROTEIN"/>
    <property type="match status" value="1"/>
</dbReference>
<dbReference type="OrthoDB" id="9791261at2"/>
<reference evidence="2 3" key="1">
    <citation type="submission" date="2018-08" db="EMBL/GenBank/DDBJ databases">
        <title>Salinimonas sediminis sp. nov., a piezophilic bacterium isolated from a deep-sea sediment sample from the New Britain Trench.</title>
        <authorList>
            <person name="Cao J."/>
        </authorList>
    </citation>
    <scope>NUCLEOTIDE SEQUENCE [LARGE SCALE GENOMIC DNA]</scope>
    <source>
        <strain evidence="2 3">N102</strain>
    </source>
</reference>
<protein>
    <submittedName>
        <fullName evidence="2">TolC family protein</fullName>
    </submittedName>
</protein>
<dbReference type="KEGG" id="salm:D0Y50_03790"/>
<dbReference type="GO" id="GO:0015562">
    <property type="term" value="F:efflux transmembrane transporter activity"/>
    <property type="evidence" value="ECO:0007669"/>
    <property type="project" value="InterPro"/>
</dbReference>
<dbReference type="RefSeq" id="WP_117315595.1">
    <property type="nucleotide sequence ID" value="NZ_CP031769.1"/>
</dbReference>
<dbReference type="EMBL" id="CP031769">
    <property type="protein sequence ID" value="AXR05571.1"/>
    <property type="molecule type" value="Genomic_DNA"/>
</dbReference>
<evidence type="ECO:0000313" key="3">
    <source>
        <dbReference type="Proteomes" id="UP000262073"/>
    </source>
</evidence>
<dbReference type="Gene3D" id="1.20.1600.10">
    <property type="entry name" value="Outer membrane efflux proteins (OEP)"/>
    <property type="match status" value="1"/>
</dbReference>
<evidence type="ECO:0000256" key="1">
    <source>
        <dbReference type="ARBA" id="ARBA00007613"/>
    </source>
</evidence>
<dbReference type="PANTHER" id="PTHR30203:SF24">
    <property type="entry name" value="BLR4935 PROTEIN"/>
    <property type="match status" value="1"/>
</dbReference>
<evidence type="ECO:0000313" key="2">
    <source>
        <dbReference type="EMBL" id="AXR05571.1"/>
    </source>
</evidence>
<accession>A0A346NJ64</accession>
<dbReference type="AlphaFoldDB" id="A0A346NJ64"/>
<dbReference type="InterPro" id="IPR010131">
    <property type="entry name" value="MdtP/NodT-like"/>
</dbReference>
<dbReference type="SUPFAM" id="SSF56954">
    <property type="entry name" value="Outer membrane efflux proteins (OEP)"/>
    <property type="match status" value="1"/>
</dbReference>
<comment type="similarity">
    <text evidence="1">Belongs to the outer membrane factor (OMF) (TC 1.B.17) family.</text>
</comment>
<sequence>MNSFFSHARERMCFVIVGCVWLFISPATQSKAITLEQATRLTLQQHPDLQRYQSLLKATKADKQQATLTPAYKVGVEAENLLGSGDAAGINEAELTVSLSSVFEMEGKRTARVALVDANLSLVQSERYVASLALLSELTRQYVKTIAAKERLTLAQTSVSFADEALSIVAQRVEKGATNKAELLRARAALNQAKVDTAFAATALAIAKQSLALFWRGAGEEIDEVSGSLNNLPQKRQYSAVYQQFLESANVERLTDAINVKEAEQRLVESNASADISWRVGVRRSQAVQDTSVVAGISTPLFAAQRNKGALQAALAKKKAAVFARDSQMLEIKALLFSAQQYLNFSVDAVKHINDIVLPDLKAATTLVLEGYQQGIYSYQDWITSTDALIRTREKVIEYSENALLNQSLIEQWTGLSGQVSPTQDMPEYP</sequence>
<dbReference type="Proteomes" id="UP000262073">
    <property type="component" value="Chromosome"/>
</dbReference>
<proteinExistence type="inferred from homology"/>
<gene>
    <name evidence="2" type="ORF">D0Y50_03790</name>
</gene>
<keyword evidence="3" id="KW-1185">Reference proteome</keyword>
<organism evidence="2 3">
    <name type="scientific">Salinimonas sediminis</name>
    <dbReference type="NCBI Taxonomy" id="2303538"/>
    <lineage>
        <taxon>Bacteria</taxon>
        <taxon>Pseudomonadati</taxon>
        <taxon>Pseudomonadota</taxon>
        <taxon>Gammaproteobacteria</taxon>
        <taxon>Alteromonadales</taxon>
        <taxon>Alteromonadaceae</taxon>
        <taxon>Alteromonas/Salinimonas group</taxon>
        <taxon>Salinimonas</taxon>
    </lineage>
</organism>
<dbReference type="Pfam" id="PF02321">
    <property type="entry name" value="OEP"/>
    <property type="match status" value="1"/>
</dbReference>